<evidence type="ECO:0000313" key="1">
    <source>
        <dbReference type="EMBL" id="QGH74666.1"/>
    </source>
</evidence>
<gene>
    <name evidence="1" type="ORF">DSS3VP1_00098</name>
</gene>
<evidence type="ECO:0000313" key="2">
    <source>
        <dbReference type="Proteomes" id="UP000594402"/>
    </source>
</evidence>
<sequence length="218" mass="25194">METILGGTMPEPISHLEVSNKEFMLWQYVPIKLAGDNYEVIPPNLKWAEPIIERAIQDYEGTQRGTFDHYIYVTAKSMWVGADNPGNRPGWHIDGFMTDDTNYVWSDTNPTEFWWDPDEVGELPIYADHIKSMTQMEVLADSYPYWITHFEEKTLVRLDSGCVHRVAPGAPAGFRNFVKISFSREKYLAEGNSINHQLNYDWSNELTPRKETRNCPQG</sequence>
<protein>
    <submittedName>
        <fullName evidence="1">Uncharacterized protein</fullName>
    </submittedName>
</protein>
<reference evidence="1 2" key="1">
    <citation type="submission" date="2019-10" db="EMBL/GenBank/DDBJ databases">
        <title>Isolation and characterisation of a new family of globally distributed lytic roseophage, the Naomivirus.</title>
        <authorList>
            <person name="Rihtman B."/>
            <person name="Puxty R.J."/>
            <person name="Hapeshi A."/>
            <person name="Zhan Y."/>
            <person name="Michinevski S."/>
            <person name="Waterfield N.R."/>
            <person name="Chen F."/>
            <person name="Millard A.D."/>
            <person name="Scanlan D.J."/>
            <person name="Chen Y."/>
        </authorList>
    </citation>
    <scope>NUCLEOTIDE SEQUENCE [LARGE SCALE GENOMIC DNA]</scope>
</reference>
<accession>A0A7S5FQD2</accession>
<dbReference type="EMBL" id="MN602266">
    <property type="protein sequence ID" value="QGH74666.1"/>
    <property type="molecule type" value="Genomic_DNA"/>
</dbReference>
<organism evidence="1 2">
    <name type="scientific">Bacteriophage DSS3_VP1</name>
    <dbReference type="NCBI Taxonomy" id="2664196"/>
    <lineage>
        <taxon>Viruses</taxon>
        <taxon>Duplodnaviria</taxon>
        <taxon>Heunggongvirae</taxon>
        <taxon>Uroviricota</taxon>
        <taxon>Caudoviricetes</taxon>
        <taxon>Naomviridae</taxon>
        <taxon>Noahvirus</taxon>
        <taxon>Noahvirus arc</taxon>
    </lineage>
</organism>
<dbReference type="Proteomes" id="UP000594402">
    <property type="component" value="Segment"/>
</dbReference>
<proteinExistence type="predicted"/>
<keyword evidence="2" id="KW-1185">Reference proteome</keyword>
<name>A0A7S5FQD2_9CAUD</name>